<accession>A0A7K3LKN1</accession>
<dbReference type="SUPFAM" id="SSF55781">
    <property type="entry name" value="GAF domain-like"/>
    <property type="match status" value="1"/>
</dbReference>
<dbReference type="Pfam" id="PF13556">
    <property type="entry name" value="HTH_30"/>
    <property type="match status" value="1"/>
</dbReference>
<dbReference type="Gene3D" id="1.10.10.2840">
    <property type="entry name" value="PucR C-terminal helix-turn-helix domain"/>
    <property type="match status" value="1"/>
</dbReference>
<protein>
    <submittedName>
        <fullName evidence="4">GAF domain-containing protein</fullName>
    </submittedName>
</protein>
<keyword evidence="2" id="KW-0175">Coiled coil</keyword>
<evidence type="ECO:0000259" key="3">
    <source>
        <dbReference type="SMART" id="SM00065"/>
    </source>
</evidence>
<dbReference type="InterPro" id="IPR025736">
    <property type="entry name" value="PucR_C-HTH_dom"/>
</dbReference>
<sequence>MHDSPSSSAVIAALLTDIVDGEAGTADHGTGLDHLDVPAAERAEVIRAVDRLRAELTRLRRREHELSALFSSARELAESRDLDTLLVRLVSRAHQIMGTDVTYLSEFDPSSDELNVRKTIGAVTPQFQSLRVPPGMGLASGIAASRTAQWTQRYAEYSGDPHDSGIDDAVTAEGIVSILGVPLLADDEVLGVLFAATRHEHVFTAEEIALLSALADHASVVMQTAGILKQLRESEDEARTAFARLTEHVEERDRSNVVHQQLIQAVLSGQGFPAVAETLAASLGRGVAIVDAGDRVIASAGDATRLRADDVTGPGARAALVASRRSGHCCEVESSSGSSIEALAAITVGADHYGAVLLSHGELELGAVDRRTIERAAQVCSLMTLQQNAADDAEGRTRAELVADLLDPAPARRRDLDRRLRHRGVDPSRLNTVLVFGIESERRTLLARHLAGIDADPLLVAEVDGTVVAVMVSENPVTAAQTVHRSMSAATGAPVLVIAPPVAASPDGLPRAFDAALRTAALVDVLGIVDGAVDTRDYELFSVLFAHDPDGVDRFVHAAIGAVLDYDAAHNTDLVTTLRAFVRNEGSPTKTARVLNYHPNTILQRLERIRKLLGDNWRDDERLFRISAAVRLEELRGHRLGDSRG</sequence>
<dbReference type="InterPro" id="IPR051448">
    <property type="entry name" value="CdaR-like_regulators"/>
</dbReference>
<comment type="similarity">
    <text evidence="1">Belongs to the CdaR family.</text>
</comment>
<dbReference type="InterPro" id="IPR003018">
    <property type="entry name" value="GAF"/>
</dbReference>
<comment type="caution">
    <text evidence="4">The sequence shown here is derived from an EMBL/GenBank/DDBJ whole genome shotgun (WGS) entry which is preliminary data.</text>
</comment>
<dbReference type="InterPro" id="IPR029016">
    <property type="entry name" value="GAF-like_dom_sf"/>
</dbReference>
<evidence type="ECO:0000256" key="1">
    <source>
        <dbReference type="ARBA" id="ARBA00006754"/>
    </source>
</evidence>
<dbReference type="RefSeq" id="WP_053777412.1">
    <property type="nucleotide sequence ID" value="NZ_JAADZU010000009.1"/>
</dbReference>
<dbReference type="EMBL" id="JAADZU010000009">
    <property type="protein sequence ID" value="NDK88796.1"/>
    <property type="molecule type" value="Genomic_DNA"/>
</dbReference>
<dbReference type="Gene3D" id="3.30.450.40">
    <property type="match status" value="1"/>
</dbReference>
<evidence type="ECO:0000256" key="2">
    <source>
        <dbReference type="SAM" id="Coils"/>
    </source>
</evidence>
<dbReference type="Pfam" id="PF13185">
    <property type="entry name" value="GAF_2"/>
    <property type="match status" value="1"/>
</dbReference>
<feature type="coiled-coil region" evidence="2">
    <location>
        <begin position="42"/>
        <end position="69"/>
    </location>
</feature>
<dbReference type="SMART" id="SM00065">
    <property type="entry name" value="GAF"/>
    <property type="match status" value="1"/>
</dbReference>
<gene>
    <name evidence="4" type="ORF">GYA93_04265</name>
</gene>
<feature type="domain" description="GAF" evidence="3">
    <location>
        <begin position="81"/>
        <end position="232"/>
    </location>
</feature>
<name>A0A7K3LKN1_9ACTN</name>
<evidence type="ECO:0000313" key="4">
    <source>
        <dbReference type="EMBL" id="NDK88796.1"/>
    </source>
</evidence>
<organism evidence="4 5">
    <name type="scientific">Gordonia desulfuricans</name>
    <dbReference type="NCBI Taxonomy" id="89051"/>
    <lineage>
        <taxon>Bacteria</taxon>
        <taxon>Bacillati</taxon>
        <taxon>Actinomycetota</taxon>
        <taxon>Actinomycetes</taxon>
        <taxon>Mycobacteriales</taxon>
        <taxon>Gordoniaceae</taxon>
        <taxon>Gordonia</taxon>
    </lineage>
</organism>
<evidence type="ECO:0000313" key="5">
    <source>
        <dbReference type="Proteomes" id="UP000466307"/>
    </source>
</evidence>
<dbReference type="Proteomes" id="UP000466307">
    <property type="component" value="Unassembled WGS sequence"/>
</dbReference>
<dbReference type="Pfam" id="PF17853">
    <property type="entry name" value="GGDEF_2"/>
    <property type="match status" value="1"/>
</dbReference>
<dbReference type="InterPro" id="IPR042070">
    <property type="entry name" value="PucR_C-HTH_sf"/>
</dbReference>
<dbReference type="PANTHER" id="PTHR33744:SF1">
    <property type="entry name" value="DNA-BINDING TRANSCRIPTIONAL ACTIVATOR ADER"/>
    <property type="match status" value="1"/>
</dbReference>
<dbReference type="AlphaFoldDB" id="A0A7K3LKN1"/>
<dbReference type="PANTHER" id="PTHR33744">
    <property type="entry name" value="CARBOHYDRATE DIACID REGULATOR"/>
    <property type="match status" value="1"/>
</dbReference>
<keyword evidence="5" id="KW-1185">Reference proteome</keyword>
<reference evidence="4 5" key="1">
    <citation type="submission" date="2020-01" db="EMBL/GenBank/DDBJ databases">
        <title>Investigation of new actinobacteria for the biodesulphurisation of diesel fuel.</title>
        <authorList>
            <person name="Athi Narayanan S.M."/>
        </authorList>
    </citation>
    <scope>NUCLEOTIDE SEQUENCE [LARGE SCALE GENOMIC DNA]</scope>
    <source>
        <strain evidence="4 5">213E</strain>
    </source>
</reference>
<dbReference type="InterPro" id="IPR041522">
    <property type="entry name" value="CdaR_GGDEF"/>
</dbReference>
<proteinExistence type="inferred from homology"/>